<dbReference type="SUPFAM" id="SSF51735">
    <property type="entry name" value="NAD(P)-binding Rossmann-fold domains"/>
    <property type="match status" value="1"/>
</dbReference>
<evidence type="ECO:0000259" key="4">
    <source>
        <dbReference type="Pfam" id="PF22725"/>
    </source>
</evidence>
<dbReference type="Gene3D" id="3.30.360.10">
    <property type="entry name" value="Dihydrodipicolinate Reductase, domain 2"/>
    <property type="match status" value="1"/>
</dbReference>
<sequence length="363" mass="39460">MTPLRFAALGLDHRHIYGMSQGMIDAGAELAAWWTEGDPQPVAGFTRRFPDVPRVTQLDQILNDPAIALVLIACPPDQRADLAIQAMQAGKDVMVDKPGCITLDELCRLRDAVARTGRIWSVNFSERFEVPAVTAATELVRAGAIGTVIHTTGLGPHRLNAHTRPDWFFDAARYGGILTDIASHQIDQFLHFTGQDDAEITLATVGNHANPAHPGFQDYGTLALRAGPAQGFIRVDWYTADALPTWGDGRLFICGTEGTIELRKYVDVAGRPGTDHLYLTNRDECRHIDCSGYPLPYFGNLLADIVSRTESACAQSRTFRVCELAIQAQMIAVAAGGSHPSGAETAPEQPDRHRPKCAKQAPG</sequence>
<evidence type="ECO:0000313" key="5">
    <source>
        <dbReference type="EMBL" id="SET88222.1"/>
    </source>
</evidence>
<dbReference type="Gene3D" id="3.40.50.720">
    <property type="entry name" value="NAD(P)-binding Rossmann-like Domain"/>
    <property type="match status" value="1"/>
</dbReference>
<dbReference type="AlphaFoldDB" id="A0A1I0HVG6"/>
<organism evidence="5 6">
    <name type="scientific">Paracoccus homiensis</name>
    <dbReference type="NCBI Taxonomy" id="364199"/>
    <lineage>
        <taxon>Bacteria</taxon>
        <taxon>Pseudomonadati</taxon>
        <taxon>Pseudomonadota</taxon>
        <taxon>Alphaproteobacteria</taxon>
        <taxon>Rhodobacterales</taxon>
        <taxon>Paracoccaceae</taxon>
        <taxon>Paracoccus</taxon>
    </lineage>
</organism>
<feature type="region of interest" description="Disordered" evidence="2">
    <location>
        <begin position="337"/>
        <end position="363"/>
    </location>
</feature>
<evidence type="ECO:0000256" key="2">
    <source>
        <dbReference type="SAM" id="MobiDB-lite"/>
    </source>
</evidence>
<name>A0A1I0HVG6_9RHOB</name>
<dbReference type="GO" id="GO:0016491">
    <property type="term" value="F:oxidoreductase activity"/>
    <property type="evidence" value="ECO:0007669"/>
    <property type="project" value="UniProtKB-KW"/>
</dbReference>
<dbReference type="Pfam" id="PF22725">
    <property type="entry name" value="GFO_IDH_MocA_C3"/>
    <property type="match status" value="1"/>
</dbReference>
<proteinExistence type="predicted"/>
<dbReference type="InterPro" id="IPR000683">
    <property type="entry name" value="Gfo/Idh/MocA-like_OxRdtase_N"/>
</dbReference>
<dbReference type="SUPFAM" id="SSF55347">
    <property type="entry name" value="Glyceraldehyde-3-phosphate dehydrogenase-like, C-terminal domain"/>
    <property type="match status" value="1"/>
</dbReference>
<dbReference type="InterPro" id="IPR055170">
    <property type="entry name" value="GFO_IDH_MocA-like_dom"/>
</dbReference>
<dbReference type="GO" id="GO:0000166">
    <property type="term" value="F:nucleotide binding"/>
    <property type="evidence" value="ECO:0007669"/>
    <property type="project" value="InterPro"/>
</dbReference>
<evidence type="ECO:0000259" key="3">
    <source>
        <dbReference type="Pfam" id="PF01408"/>
    </source>
</evidence>
<dbReference type="Pfam" id="PF01408">
    <property type="entry name" value="GFO_IDH_MocA"/>
    <property type="match status" value="1"/>
</dbReference>
<dbReference type="RefSeq" id="WP_090736701.1">
    <property type="nucleotide sequence ID" value="NZ_FOHO01000013.1"/>
</dbReference>
<dbReference type="PANTHER" id="PTHR43818">
    <property type="entry name" value="BCDNA.GH03377"/>
    <property type="match status" value="1"/>
</dbReference>
<keyword evidence="1" id="KW-0560">Oxidoreductase</keyword>
<feature type="domain" description="GFO/IDH/MocA-like oxidoreductase" evidence="4">
    <location>
        <begin position="135"/>
        <end position="261"/>
    </location>
</feature>
<dbReference type="STRING" id="364199.SAMN04489858_11316"/>
<reference evidence="5 6" key="1">
    <citation type="submission" date="2016-10" db="EMBL/GenBank/DDBJ databases">
        <authorList>
            <person name="de Groot N.N."/>
        </authorList>
    </citation>
    <scope>NUCLEOTIDE SEQUENCE [LARGE SCALE GENOMIC DNA]</scope>
    <source>
        <strain evidence="5 6">DSM 17862</strain>
    </source>
</reference>
<accession>A0A1I0HVG6</accession>
<feature type="domain" description="Gfo/Idh/MocA-like oxidoreductase N-terminal" evidence="3">
    <location>
        <begin position="47"/>
        <end position="124"/>
    </location>
</feature>
<protein>
    <submittedName>
        <fullName evidence="5">Predicted dehydrogenase</fullName>
    </submittedName>
</protein>
<dbReference type="PANTHER" id="PTHR43818:SF11">
    <property type="entry name" value="BCDNA.GH03377"/>
    <property type="match status" value="1"/>
</dbReference>
<dbReference type="InterPro" id="IPR036291">
    <property type="entry name" value="NAD(P)-bd_dom_sf"/>
</dbReference>
<dbReference type="InterPro" id="IPR050463">
    <property type="entry name" value="Gfo/Idh/MocA_oxidrdct_glycsds"/>
</dbReference>
<evidence type="ECO:0000256" key="1">
    <source>
        <dbReference type="ARBA" id="ARBA00023002"/>
    </source>
</evidence>
<gene>
    <name evidence="5" type="ORF">SAMN04489858_11316</name>
</gene>
<dbReference type="OrthoDB" id="9768836at2"/>
<keyword evidence="6" id="KW-1185">Reference proteome</keyword>
<dbReference type="EMBL" id="FOHO01000013">
    <property type="protein sequence ID" value="SET88222.1"/>
    <property type="molecule type" value="Genomic_DNA"/>
</dbReference>
<evidence type="ECO:0000313" key="6">
    <source>
        <dbReference type="Proteomes" id="UP000199180"/>
    </source>
</evidence>
<dbReference type="Proteomes" id="UP000199180">
    <property type="component" value="Unassembled WGS sequence"/>
</dbReference>